<comment type="caution">
    <text evidence="1">The sequence shown here is derived from an EMBL/GenBank/DDBJ whole genome shotgun (WGS) entry which is preliminary data.</text>
</comment>
<sequence length="175" mass="20313">MSTRAQIVIEDLEAIKLYKHCDGYPAGVLPVLEPCVEAFLKRRGWDPEYLLARLVMAFGLAEERHRQAMKAHPTLGERYRHPETTGYGLSREWYADIEWVYRVRRDGSVEVWKTGEDWWGAAERGEDAPWERCARLLPEEEAAGWRKVPWAREERKAMRAFYGLEEVSCGVSTTP</sequence>
<organism evidence="1 2">
    <name type="scientific">Calidithermus roseus</name>
    <dbReference type="NCBI Taxonomy" id="1644118"/>
    <lineage>
        <taxon>Bacteria</taxon>
        <taxon>Thermotogati</taxon>
        <taxon>Deinococcota</taxon>
        <taxon>Deinococci</taxon>
        <taxon>Thermales</taxon>
        <taxon>Thermaceae</taxon>
        <taxon>Calidithermus</taxon>
    </lineage>
</organism>
<protein>
    <submittedName>
        <fullName evidence="1">Uncharacterized protein</fullName>
    </submittedName>
</protein>
<reference evidence="1 2" key="1">
    <citation type="submission" date="2018-08" db="EMBL/GenBank/DDBJ databases">
        <title>Meiothermus roseus NBRC 110900 genome sequencing project.</title>
        <authorList>
            <person name="Da Costa M.S."/>
            <person name="Albuquerque L."/>
            <person name="Raposo P."/>
            <person name="Froufe H.J.C."/>
            <person name="Barroso C.S."/>
            <person name="Egas C."/>
        </authorList>
    </citation>
    <scope>NUCLEOTIDE SEQUENCE [LARGE SCALE GENOMIC DNA]</scope>
    <source>
        <strain evidence="1 2">NBRC 110900</strain>
    </source>
</reference>
<accession>A0A399ELU2</accession>
<evidence type="ECO:0000313" key="2">
    <source>
        <dbReference type="Proteomes" id="UP000265341"/>
    </source>
</evidence>
<name>A0A399ELU2_9DEIN</name>
<dbReference type="EMBL" id="QWLA01000040">
    <property type="protein sequence ID" value="RIH85597.1"/>
    <property type="molecule type" value="Genomic_DNA"/>
</dbReference>
<dbReference type="AlphaFoldDB" id="A0A399ELU2"/>
<evidence type="ECO:0000313" key="1">
    <source>
        <dbReference type="EMBL" id="RIH85597.1"/>
    </source>
</evidence>
<gene>
    <name evidence="1" type="ORF">Mrose_02161</name>
</gene>
<keyword evidence="2" id="KW-1185">Reference proteome</keyword>
<proteinExistence type="predicted"/>
<dbReference type="RefSeq" id="WP_027891135.1">
    <property type="nucleotide sequence ID" value="NZ_QWLA01000040.1"/>
</dbReference>
<dbReference type="OrthoDB" id="281660at2"/>
<dbReference type="Proteomes" id="UP000265341">
    <property type="component" value="Unassembled WGS sequence"/>
</dbReference>